<protein>
    <submittedName>
        <fullName evidence="2">Uncharacterized protein</fullName>
    </submittedName>
</protein>
<organism evidence="2">
    <name type="scientific">Arundo donax</name>
    <name type="common">Giant reed</name>
    <name type="synonym">Donax arundinaceus</name>
    <dbReference type="NCBI Taxonomy" id="35708"/>
    <lineage>
        <taxon>Eukaryota</taxon>
        <taxon>Viridiplantae</taxon>
        <taxon>Streptophyta</taxon>
        <taxon>Embryophyta</taxon>
        <taxon>Tracheophyta</taxon>
        <taxon>Spermatophyta</taxon>
        <taxon>Magnoliopsida</taxon>
        <taxon>Liliopsida</taxon>
        <taxon>Poales</taxon>
        <taxon>Poaceae</taxon>
        <taxon>PACMAD clade</taxon>
        <taxon>Arundinoideae</taxon>
        <taxon>Arundineae</taxon>
        <taxon>Arundo</taxon>
    </lineage>
</organism>
<reference evidence="2" key="2">
    <citation type="journal article" date="2015" name="Data Brief">
        <title>Shoot transcriptome of the giant reed, Arundo donax.</title>
        <authorList>
            <person name="Barrero R.A."/>
            <person name="Guerrero F.D."/>
            <person name="Moolhuijzen P."/>
            <person name="Goolsby J.A."/>
            <person name="Tidwell J."/>
            <person name="Bellgard S.E."/>
            <person name="Bellgard M.I."/>
        </authorList>
    </citation>
    <scope>NUCLEOTIDE SEQUENCE</scope>
    <source>
        <tissue evidence="2">Shoot tissue taken approximately 20 cm above the soil surface</tissue>
    </source>
</reference>
<sequence length="77" mass="8726">MNPRGIKLSIIGSGKQQKSSVRLHLQHTSQQETKEQVRTRKNTGCTLNGKCKQPMTDPLTNLRSRQIESCRTHRPAT</sequence>
<reference evidence="2" key="1">
    <citation type="submission" date="2014-09" db="EMBL/GenBank/DDBJ databases">
        <authorList>
            <person name="Magalhaes I.L.F."/>
            <person name="Oliveira U."/>
            <person name="Santos F.R."/>
            <person name="Vidigal T.H.D.A."/>
            <person name="Brescovit A.D."/>
            <person name="Santos A.J."/>
        </authorList>
    </citation>
    <scope>NUCLEOTIDE SEQUENCE</scope>
    <source>
        <tissue evidence="2">Shoot tissue taken approximately 20 cm above the soil surface</tissue>
    </source>
</reference>
<feature type="region of interest" description="Disordered" evidence="1">
    <location>
        <begin position="25"/>
        <end position="50"/>
    </location>
</feature>
<evidence type="ECO:0000256" key="1">
    <source>
        <dbReference type="SAM" id="MobiDB-lite"/>
    </source>
</evidence>
<dbReference type="AlphaFoldDB" id="A0A0A9CDB9"/>
<evidence type="ECO:0000313" key="2">
    <source>
        <dbReference type="EMBL" id="JAD71395.1"/>
    </source>
</evidence>
<dbReference type="EMBL" id="GBRH01226500">
    <property type="protein sequence ID" value="JAD71395.1"/>
    <property type="molecule type" value="Transcribed_RNA"/>
</dbReference>
<accession>A0A0A9CDB9</accession>
<name>A0A0A9CDB9_ARUDO</name>
<proteinExistence type="predicted"/>